<keyword evidence="1" id="KW-0472">Membrane</keyword>
<organism evidence="2">
    <name type="scientific">Cacopsylla melanoneura</name>
    <dbReference type="NCBI Taxonomy" id="428564"/>
    <lineage>
        <taxon>Eukaryota</taxon>
        <taxon>Metazoa</taxon>
        <taxon>Ecdysozoa</taxon>
        <taxon>Arthropoda</taxon>
        <taxon>Hexapoda</taxon>
        <taxon>Insecta</taxon>
        <taxon>Pterygota</taxon>
        <taxon>Neoptera</taxon>
        <taxon>Paraneoptera</taxon>
        <taxon>Hemiptera</taxon>
        <taxon>Sternorrhyncha</taxon>
        <taxon>Psylloidea</taxon>
        <taxon>Psyllidae</taxon>
        <taxon>Psyllinae</taxon>
        <taxon>Cacopsylla</taxon>
    </lineage>
</organism>
<accession>A0A8D8RSR9</accession>
<reference evidence="2" key="1">
    <citation type="submission" date="2021-05" db="EMBL/GenBank/DDBJ databases">
        <authorList>
            <person name="Alioto T."/>
            <person name="Alioto T."/>
            <person name="Gomez Garrido J."/>
        </authorList>
    </citation>
    <scope>NUCLEOTIDE SEQUENCE</scope>
</reference>
<sequence>MSSSTPPVYMFTISSAGVLGLIGSSAVSAAVPCMNSTRICFVLTIHAFSISFIIWFYSVRFPLLGLTRHFELCTNLYLSRFDTGLLTGFQVGFRIIDIPTQ</sequence>
<keyword evidence="1" id="KW-1133">Transmembrane helix</keyword>
<name>A0A8D8RSR9_9HEMI</name>
<protein>
    <submittedName>
        <fullName evidence="2">Uncharacterized protein</fullName>
    </submittedName>
</protein>
<dbReference type="EMBL" id="HBUF01186869">
    <property type="protein sequence ID" value="CAG6656993.1"/>
    <property type="molecule type" value="Transcribed_RNA"/>
</dbReference>
<dbReference type="AlphaFoldDB" id="A0A8D8RSR9"/>
<keyword evidence="1" id="KW-0812">Transmembrane</keyword>
<feature type="transmembrane region" description="Helical" evidence="1">
    <location>
        <begin position="39"/>
        <end position="59"/>
    </location>
</feature>
<evidence type="ECO:0000313" key="2">
    <source>
        <dbReference type="EMBL" id="CAG6656993.1"/>
    </source>
</evidence>
<proteinExistence type="predicted"/>
<evidence type="ECO:0000256" key="1">
    <source>
        <dbReference type="SAM" id="Phobius"/>
    </source>
</evidence>